<dbReference type="PANTHER" id="PTHR30164">
    <property type="entry name" value="MTFA PEPTIDASE"/>
    <property type="match status" value="1"/>
</dbReference>
<dbReference type="Pfam" id="PF06167">
    <property type="entry name" value="Peptidase_M90"/>
    <property type="match status" value="1"/>
</dbReference>
<dbReference type="GO" id="GO:0008237">
    <property type="term" value="F:metallopeptidase activity"/>
    <property type="evidence" value="ECO:0007669"/>
    <property type="project" value="InterPro"/>
</dbReference>
<reference evidence="1 2" key="1">
    <citation type="journal article" date="2014" name="Int. J. Syst. Evol. Microbiol.">
        <title>Complete genome sequence of Corynebacterium casei LMG S-19264T (=DSM 44701T), isolated from a smear-ripened cheese.</title>
        <authorList>
            <consortium name="US DOE Joint Genome Institute (JGI-PGF)"/>
            <person name="Walter F."/>
            <person name="Albersmeier A."/>
            <person name="Kalinowski J."/>
            <person name="Ruckert C."/>
        </authorList>
    </citation>
    <scope>NUCLEOTIDE SEQUENCE [LARGE SCALE GENOMIC DNA]</scope>
    <source>
        <strain evidence="1 2">CGMCC 1.7286</strain>
    </source>
</reference>
<dbReference type="RefSeq" id="WP_229722036.1">
    <property type="nucleotide sequence ID" value="NZ_BMLT01000013.1"/>
</dbReference>
<dbReference type="Gene3D" id="3.40.390.10">
    <property type="entry name" value="Collagenase (Catalytic Domain)"/>
    <property type="match status" value="1"/>
</dbReference>
<protein>
    <recommendedName>
        <fullName evidence="3">Zinc-dependent peptidase</fullName>
    </recommendedName>
</protein>
<dbReference type="CDD" id="cd20169">
    <property type="entry name" value="Peptidase_M90_mtfA"/>
    <property type="match status" value="1"/>
</dbReference>
<gene>
    <name evidence="1" type="ORF">GCM10011348_41020</name>
</gene>
<dbReference type="Proteomes" id="UP000599578">
    <property type="component" value="Unassembled WGS sequence"/>
</dbReference>
<dbReference type="InterPro" id="IPR042252">
    <property type="entry name" value="MtfA_N"/>
</dbReference>
<evidence type="ECO:0000313" key="2">
    <source>
        <dbReference type="Proteomes" id="UP000599578"/>
    </source>
</evidence>
<accession>A0A918DY46</accession>
<dbReference type="EMBL" id="BMLT01000013">
    <property type="protein sequence ID" value="GGO87555.1"/>
    <property type="molecule type" value="Genomic_DNA"/>
</dbReference>
<evidence type="ECO:0008006" key="3">
    <source>
        <dbReference type="Google" id="ProtNLM"/>
    </source>
</evidence>
<organism evidence="1 2">
    <name type="scientific">Marinobacterium nitratireducens</name>
    <dbReference type="NCBI Taxonomy" id="518897"/>
    <lineage>
        <taxon>Bacteria</taxon>
        <taxon>Pseudomonadati</taxon>
        <taxon>Pseudomonadota</taxon>
        <taxon>Gammaproteobacteria</taxon>
        <taxon>Oceanospirillales</taxon>
        <taxon>Oceanospirillaceae</taxon>
        <taxon>Marinobacterium</taxon>
    </lineage>
</organism>
<proteinExistence type="predicted"/>
<name>A0A918DY46_9GAMM</name>
<sequence length="254" mass="28698">MIWSYRAWRRKRLLQAGGLPEREWRQVLDRLPVMAGLSADERDRLGQLAWLFLHEKTIHGVQGVEVSDGMRLRIAAQACLLILELGLDGYRGFETVLVYPAGFRVRHEYQDEAGVVHSVVAELSGEAWEQGPVILSADELLSESENDGVNLVIHEFAHKLDMLNGVADGLPPLHAQMQPKEWARVFQSAYLDLCERFDRGEEIPVDGYATESPAECFAVLSEAFFEIPAVLAGAYPEVYGQLSMFYRQDPLRRL</sequence>
<dbReference type="SUPFAM" id="SSF55486">
    <property type="entry name" value="Metalloproteases ('zincins'), catalytic domain"/>
    <property type="match status" value="1"/>
</dbReference>
<dbReference type="Gene3D" id="1.10.472.150">
    <property type="entry name" value="Glucose-regulated metallo-peptidase M90, N-terminal domain"/>
    <property type="match status" value="1"/>
</dbReference>
<keyword evidence="2" id="KW-1185">Reference proteome</keyword>
<dbReference type="PANTHER" id="PTHR30164:SF2">
    <property type="entry name" value="PROTEIN MTFA"/>
    <property type="match status" value="1"/>
</dbReference>
<dbReference type="InterPro" id="IPR010384">
    <property type="entry name" value="MtfA_fam"/>
</dbReference>
<evidence type="ECO:0000313" key="1">
    <source>
        <dbReference type="EMBL" id="GGO87555.1"/>
    </source>
</evidence>
<dbReference type="InterPro" id="IPR024079">
    <property type="entry name" value="MetalloPept_cat_dom_sf"/>
</dbReference>
<dbReference type="GO" id="GO:0005829">
    <property type="term" value="C:cytosol"/>
    <property type="evidence" value="ECO:0007669"/>
    <property type="project" value="TreeGrafter"/>
</dbReference>
<dbReference type="AlphaFoldDB" id="A0A918DY46"/>
<comment type="caution">
    <text evidence="1">The sequence shown here is derived from an EMBL/GenBank/DDBJ whole genome shotgun (WGS) entry which is preliminary data.</text>
</comment>
<dbReference type="GO" id="GO:0004177">
    <property type="term" value="F:aminopeptidase activity"/>
    <property type="evidence" value="ECO:0007669"/>
    <property type="project" value="TreeGrafter"/>
</dbReference>